<dbReference type="PANTHER" id="PTHR41291">
    <property type="entry name" value="DNA ALKYLATION REPAIR PROTEIN"/>
    <property type="match status" value="1"/>
</dbReference>
<dbReference type="PANTHER" id="PTHR41291:SF1">
    <property type="entry name" value="DNA ALKYLATION REPAIR PROTEIN"/>
    <property type="match status" value="1"/>
</dbReference>
<protein>
    <submittedName>
        <fullName evidence="1">DNA alkylation repair protein</fullName>
    </submittedName>
</protein>
<evidence type="ECO:0000313" key="2">
    <source>
        <dbReference type="Proteomes" id="UP000706891"/>
    </source>
</evidence>
<organism evidence="1 2">
    <name type="scientific">Marseilla massiliensis</name>
    <dbReference type="NCBI Taxonomy" id="1841864"/>
    <lineage>
        <taxon>Bacteria</taxon>
        <taxon>Pseudomonadati</taxon>
        <taxon>Bacteroidota</taxon>
        <taxon>Bacteroidia</taxon>
        <taxon>Bacteroidales</taxon>
        <taxon>Prevotellaceae</taxon>
        <taxon>Marseilla</taxon>
    </lineage>
</organism>
<comment type="caution">
    <text evidence="1">The sequence shown here is derived from an EMBL/GenBank/DDBJ whole genome shotgun (WGS) entry which is preliminary data.</text>
</comment>
<keyword evidence="2" id="KW-1185">Reference proteome</keyword>
<reference evidence="1" key="2">
    <citation type="journal article" date="2021" name="Sci. Rep.">
        <title>The distribution of antibiotic resistance genes in chicken gut microbiota commensals.</title>
        <authorList>
            <person name="Juricova H."/>
            <person name="Matiasovicova J."/>
            <person name="Kubasova T."/>
            <person name="Cejkova D."/>
            <person name="Rychlik I."/>
        </authorList>
    </citation>
    <scope>NUCLEOTIDE SEQUENCE</scope>
    <source>
        <strain evidence="1">An824</strain>
    </source>
</reference>
<dbReference type="AlphaFoldDB" id="A0A939B6T1"/>
<dbReference type="Proteomes" id="UP000706891">
    <property type="component" value="Unassembled WGS sequence"/>
</dbReference>
<sequence length="206" mass="23680">MEQDTQDKLKQIKASFRLQMNGVASQSMRDKGLGYKINWGIGLPLLKFIAKEYGKDYNLAIELWKENIRECKILATMIMPPSEMEPDIVDLWISQIPNQEIAEMLAFNLFQYLDDAKNYALRWLAADKVNEVICGYNVLARLFAKNVEFSEREINEFIDQAQATLSDENVSVRHSVVNALTRFGQMDGGHNKILKSAFKSYDLDIF</sequence>
<dbReference type="Pfam" id="PF08713">
    <property type="entry name" value="DNA_alkylation"/>
    <property type="match status" value="1"/>
</dbReference>
<dbReference type="RefSeq" id="WP_205103366.1">
    <property type="nucleotide sequence ID" value="NZ_JACJJG010000007.1"/>
</dbReference>
<accession>A0A939B6T1</accession>
<reference evidence="1" key="1">
    <citation type="submission" date="2020-08" db="EMBL/GenBank/DDBJ databases">
        <authorList>
            <person name="Cejkova D."/>
            <person name="Kubasova T."/>
            <person name="Jahodarova E."/>
            <person name="Rychlik I."/>
        </authorList>
    </citation>
    <scope>NUCLEOTIDE SEQUENCE</scope>
    <source>
        <strain evidence="1">An824</strain>
    </source>
</reference>
<dbReference type="Gene3D" id="1.25.10.90">
    <property type="match status" value="1"/>
</dbReference>
<dbReference type="InterPro" id="IPR016024">
    <property type="entry name" value="ARM-type_fold"/>
</dbReference>
<gene>
    <name evidence="1" type="ORF">H6A34_03005</name>
</gene>
<dbReference type="SUPFAM" id="SSF48371">
    <property type="entry name" value="ARM repeat"/>
    <property type="match status" value="1"/>
</dbReference>
<evidence type="ECO:0000313" key="1">
    <source>
        <dbReference type="EMBL" id="MBM6672850.1"/>
    </source>
</evidence>
<name>A0A939B6T1_9BACT</name>
<dbReference type="InterPro" id="IPR014825">
    <property type="entry name" value="DNA_alkylation"/>
</dbReference>
<proteinExistence type="predicted"/>
<dbReference type="EMBL" id="JACJJG010000007">
    <property type="protein sequence ID" value="MBM6672850.1"/>
    <property type="molecule type" value="Genomic_DNA"/>
</dbReference>